<evidence type="ECO:0000313" key="1">
    <source>
        <dbReference type="EMBL" id="ORZ29496.1"/>
    </source>
</evidence>
<dbReference type="AlphaFoldDB" id="A0A1Y2H4L3"/>
<reference evidence="1 2" key="1">
    <citation type="submission" date="2016-07" db="EMBL/GenBank/DDBJ databases">
        <title>Pervasive Adenine N6-methylation of Active Genes in Fungi.</title>
        <authorList>
            <consortium name="DOE Joint Genome Institute"/>
            <person name="Mondo S.J."/>
            <person name="Dannebaum R.O."/>
            <person name="Kuo R.C."/>
            <person name="Labutti K."/>
            <person name="Haridas S."/>
            <person name="Kuo A."/>
            <person name="Salamov A."/>
            <person name="Ahrendt S.R."/>
            <person name="Lipzen A."/>
            <person name="Sullivan W."/>
            <person name="Andreopoulos W.B."/>
            <person name="Clum A."/>
            <person name="Lindquist E."/>
            <person name="Daum C."/>
            <person name="Ramamoorthy G.K."/>
            <person name="Gryganskyi A."/>
            <person name="Culley D."/>
            <person name="Magnuson J.K."/>
            <person name="James T.Y."/>
            <person name="O'Malley M.A."/>
            <person name="Stajich J.E."/>
            <person name="Spatafora J.W."/>
            <person name="Visel A."/>
            <person name="Grigoriev I.V."/>
        </authorList>
    </citation>
    <scope>NUCLEOTIDE SEQUENCE [LARGE SCALE GENOMIC DNA]</scope>
    <source>
        <strain evidence="1 2">PL171</strain>
    </source>
</reference>
<organism evidence="1 2">
    <name type="scientific">Catenaria anguillulae PL171</name>
    <dbReference type="NCBI Taxonomy" id="765915"/>
    <lineage>
        <taxon>Eukaryota</taxon>
        <taxon>Fungi</taxon>
        <taxon>Fungi incertae sedis</taxon>
        <taxon>Blastocladiomycota</taxon>
        <taxon>Blastocladiomycetes</taxon>
        <taxon>Blastocladiales</taxon>
        <taxon>Catenariaceae</taxon>
        <taxon>Catenaria</taxon>
    </lineage>
</organism>
<name>A0A1Y2H4L3_9FUNG</name>
<comment type="caution">
    <text evidence="1">The sequence shown here is derived from an EMBL/GenBank/DDBJ whole genome shotgun (WGS) entry which is preliminary data.</text>
</comment>
<accession>A0A1Y2H4L3</accession>
<keyword evidence="2" id="KW-1185">Reference proteome</keyword>
<protein>
    <submittedName>
        <fullName evidence="1">Uncharacterized protein</fullName>
    </submittedName>
</protein>
<sequence>SQVGLPKPKMTDGTNSHGAAVAVILFCTRPTSLAAFHIQSSVSAQNVNSLYTRFSIGHPFIHHVMSLSIVPSLGQVIMHDALRHRGIGHCHQ</sequence>
<proteinExistence type="predicted"/>
<evidence type="ECO:0000313" key="2">
    <source>
        <dbReference type="Proteomes" id="UP000193411"/>
    </source>
</evidence>
<gene>
    <name evidence="1" type="ORF">BCR44DRAFT_1449691</name>
</gene>
<dbReference type="EMBL" id="MCFL01000164">
    <property type="protein sequence ID" value="ORZ29496.1"/>
    <property type="molecule type" value="Genomic_DNA"/>
</dbReference>
<dbReference type="Proteomes" id="UP000193411">
    <property type="component" value="Unassembled WGS sequence"/>
</dbReference>
<feature type="non-terminal residue" evidence="1">
    <location>
        <position position="1"/>
    </location>
</feature>